<name>A0A165GCQ9_EXIGL</name>
<keyword evidence="3" id="KW-1185">Reference proteome</keyword>
<feature type="region of interest" description="Disordered" evidence="1">
    <location>
        <begin position="1"/>
        <end position="36"/>
    </location>
</feature>
<evidence type="ECO:0000313" key="3">
    <source>
        <dbReference type="Proteomes" id="UP000077266"/>
    </source>
</evidence>
<dbReference type="InParanoid" id="A0A165GCQ9"/>
<protein>
    <submittedName>
        <fullName evidence="2">Uncharacterized protein</fullName>
    </submittedName>
</protein>
<organism evidence="2 3">
    <name type="scientific">Exidia glandulosa HHB12029</name>
    <dbReference type="NCBI Taxonomy" id="1314781"/>
    <lineage>
        <taxon>Eukaryota</taxon>
        <taxon>Fungi</taxon>
        <taxon>Dikarya</taxon>
        <taxon>Basidiomycota</taxon>
        <taxon>Agaricomycotina</taxon>
        <taxon>Agaricomycetes</taxon>
        <taxon>Auriculariales</taxon>
        <taxon>Exidiaceae</taxon>
        <taxon>Exidia</taxon>
    </lineage>
</organism>
<gene>
    <name evidence="2" type="ORF">EXIGLDRAFT_720480</name>
</gene>
<reference evidence="2 3" key="1">
    <citation type="journal article" date="2016" name="Mol. Biol. Evol.">
        <title>Comparative Genomics of Early-Diverging Mushroom-Forming Fungi Provides Insights into the Origins of Lignocellulose Decay Capabilities.</title>
        <authorList>
            <person name="Nagy L.G."/>
            <person name="Riley R."/>
            <person name="Tritt A."/>
            <person name="Adam C."/>
            <person name="Daum C."/>
            <person name="Floudas D."/>
            <person name="Sun H."/>
            <person name="Yadav J.S."/>
            <person name="Pangilinan J."/>
            <person name="Larsson K.H."/>
            <person name="Matsuura K."/>
            <person name="Barry K."/>
            <person name="Labutti K."/>
            <person name="Kuo R."/>
            <person name="Ohm R.A."/>
            <person name="Bhattacharya S.S."/>
            <person name="Shirouzu T."/>
            <person name="Yoshinaga Y."/>
            <person name="Martin F.M."/>
            <person name="Grigoriev I.V."/>
            <person name="Hibbett D.S."/>
        </authorList>
    </citation>
    <scope>NUCLEOTIDE SEQUENCE [LARGE SCALE GENOMIC DNA]</scope>
    <source>
        <strain evidence="2 3">HHB12029</strain>
    </source>
</reference>
<accession>A0A165GCQ9</accession>
<dbReference type="AlphaFoldDB" id="A0A165GCQ9"/>
<dbReference type="Proteomes" id="UP000077266">
    <property type="component" value="Unassembled WGS sequence"/>
</dbReference>
<evidence type="ECO:0000313" key="2">
    <source>
        <dbReference type="EMBL" id="KZV90326.1"/>
    </source>
</evidence>
<proteinExistence type="predicted"/>
<evidence type="ECO:0000256" key="1">
    <source>
        <dbReference type="SAM" id="MobiDB-lite"/>
    </source>
</evidence>
<sequence length="58" mass="6463">MSLRRRRLDPSFDAPAQPPISESQPDPGMHSMTSHSEIYVRKSVRVLAAIQLQASNSD</sequence>
<dbReference type="EMBL" id="KV426051">
    <property type="protein sequence ID" value="KZV90326.1"/>
    <property type="molecule type" value="Genomic_DNA"/>
</dbReference>